<feature type="domain" description="Methyltransferase" evidence="2">
    <location>
        <begin position="281"/>
        <end position="583"/>
    </location>
</feature>
<dbReference type="AlphaFoldDB" id="A0A4R1GLQ3"/>
<dbReference type="InterPro" id="IPR022742">
    <property type="entry name" value="Hydrolase_4"/>
</dbReference>
<dbReference type="InterPro" id="IPR029063">
    <property type="entry name" value="SAM-dependent_MTases_sf"/>
</dbReference>
<dbReference type="PANTHER" id="PTHR11614">
    <property type="entry name" value="PHOSPHOLIPASE-RELATED"/>
    <property type="match status" value="1"/>
</dbReference>
<comment type="caution">
    <text evidence="3">The sequence shown here is derived from an EMBL/GenBank/DDBJ whole genome shotgun (WGS) entry which is preliminary data.</text>
</comment>
<feature type="domain" description="Serine aminopeptidase S33" evidence="1">
    <location>
        <begin position="36"/>
        <end position="271"/>
    </location>
</feature>
<name>A0A4R1GLQ3_9GAMM</name>
<organism evidence="3 4">
    <name type="scientific">Marinobacterium mangrovicola</name>
    <dbReference type="NCBI Taxonomy" id="1476959"/>
    <lineage>
        <taxon>Bacteria</taxon>
        <taxon>Pseudomonadati</taxon>
        <taxon>Pseudomonadota</taxon>
        <taxon>Gammaproteobacteria</taxon>
        <taxon>Oceanospirillales</taxon>
        <taxon>Oceanospirillaceae</taxon>
        <taxon>Marinobacterium</taxon>
    </lineage>
</organism>
<dbReference type="Proteomes" id="UP000294546">
    <property type="component" value="Unassembled WGS sequence"/>
</dbReference>
<evidence type="ECO:0000313" key="4">
    <source>
        <dbReference type="Proteomes" id="UP000294546"/>
    </source>
</evidence>
<proteinExistence type="predicted"/>
<sequence length="584" mass="66159">MDKDKLAAPLEDKLDHFYAADGTRIVFRHWHPETSNQRILVLLHRGHEHSARMAEMAVFFVQQGYSVYAWDARGNGLSEGERDHAESYAQLAHDLDLFIQRIEEDSGIKRDQFVVIASSVGAVIATAWLHDYAPKIRGIILATPAFKIRLYIPFSEPLLALAQKLKLMPRVSSYVKSRMLTHDRQQQQIYNEDPLISTSISTPLLLDTLKTGRRLVDDAGAITTPLLLLSAGKDWVVHRSPQRRFYEQLSSEHKEWHYNSSAHHALFIEDDRNATYQRCLTFVESVFEREHQVPDLCNADQHGYSRDRFDALALPCYNPSYPLSRWAIKQFGGISQGIKIGRELGFDSGASLEYVYNNTATGKTPIGRLIDRIYLDSPGWQGIRQRKVLLKQQINQCIDSLKAGRENEDSSPIRIVDIAAGNGQYLFELAAQHGDLELELRDLKGNNIDIMSGVIAERCLSDRAQAVQADAFAAESYAEEKPYQIAVSSGVFELFNTNAFITQAIKGIHRQLSDQGFYVYTNQPWHSQQKLIAKTLNDHQGKLWSMRCRTQAEMDALVEAEGFKKIGMLVDNTGMFTVSIARKD</sequence>
<dbReference type="SUPFAM" id="SSF53474">
    <property type="entry name" value="alpha/beta-Hydrolases"/>
    <property type="match status" value="1"/>
</dbReference>
<dbReference type="InterPro" id="IPR051044">
    <property type="entry name" value="MAG_DAG_Lipase"/>
</dbReference>
<dbReference type="InterPro" id="IPR029058">
    <property type="entry name" value="AB_hydrolase_fold"/>
</dbReference>
<dbReference type="OrthoDB" id="9806902at2"/>
<protein>
    <submittedName>
        <fullName evidence="3">Alpha-beta hydrolase superfamily lysophospholipase</fullName>
    </submittedName>
</protein>
<accession>A0A4R1GLQ3</accession>
<keyword evidence="4" id="KW-1185">Reference proteome</keyword>
<keyword evidence="3" id="KW-0378">Hydrolase</keyword>
<gene>
    <name evidence="3" type="ORF">CLV83_1916</name>
</gene>
<dbReference type="Pfam" id="PF12147">
    <property type="entry name" value="Methyltransf_20"/>
    <property type="match status" value="1"/>
</dbReference>
<dbReference type="Gene3D" id="3.40.50.150">
    <property type="entry name" value="Vaccinia Virus protein VP39"/>
    <property type="match status" value="1"/>
</dbReference>
<dbReference type="Gene3D" id="3.40.50.1820">
    <property type="entry name" value="alpha/beta hydrolase"/>
    <property type="match status" value="1"/>
</dbReference>
<dbReference type="Pfam" id="PF12146">
    <property type="entry name" value="Hydrolase_4"/>
    <property type="match status" value="1"/>
</dbReference>
<dbReference type="InterPro" id="IPR022744">
    <property type="entry name" value="MeTrfase_dom_put"/>
</dbReference>
<evidence type="ECO:0000313" key="3">
    <source>
        <dbReference type="EMBL" id="TCK07059.1"/>
    </source>
</evidence>
<evidence type="ECO:0000259" key="2">
    <source>
        <dbReference type="Pfam" id="PF12147"/>
    </source>
</evidence>
<dbReference type="RefSeq" id="WP_132291004.1">
    <property type="nucleotide sequence ID" value="NZ_SMFU01000008.1"/>
</dbReference>
<dbReference type="EMBL" id="SMFU01000008">
    <property type="protein sequence ID" value="TCK07059.1"/>
    <property type="molecule type" value="Genomic_DNA"/>
</dbReference>
<dbReference type="GO" id="GO:0016787">
    <property type="term" value="F:hydrolase activity"/>
    <property type="evidence" value="ECO:0007669"/>
    <property type="project" value="UniProtKB-KW"/>
</dbReference>
<reference evidence="3 4" key="1">
    <citation type="submission" date="2019-03" db="EMBL/GenBank/DDBJ databases">
        <title>Genomic Encyclopedia of Archaeal and Bacterial Type Strains, Phase II (KMG-II): from individual species to whole genera.</title>
        <authorList>
            <person name="Goeker M."/>
        </authorList>
    </citation>
    <scope>NUCLEOTIDE SEQUENCE [LARGE SCALE GENOMIC DNA]</scope>
    <source>
        <strain evidence="3 4">DSM 27697</strain>
    </source>
</reference>
<dbReference type="SUPFAM" id="SSF53335">
    <property type="entry name" value="S-adenosyl-L-methionine-dependent methyltransferases"/>
    <property type="match status" value="1"/>
</dbReference>
<evidence type="ECO:0000259" key="1">
    <source>
        <dbReference type="Pfam" id="PF12146"/>
    </source>
</evidence>